<dbReference type="AlphaFoldDB" id="A0A5N5ICG9"/>
<protein>
    <submittedName>
        <fullName evidence="1">Uncharacterized protein</fullName>
    </submittedName>
</protein>
<organism evidence="1 2">
    <name type="scientific">Pyrus ussuriensis x Pyrus communis</name>
    <dbReference type="NCBI Taxonomy" id="2448454"/>
    <lineage>
        <taxon>Eukaryota</taxon>
        <taxon>Viridiplantae</taxon>
        <taxon>Streptophyta</taxon>
        <taxon>Embryophyta</taxon>
        <taxon>Tracheophyta</taxon>
        <taxon>Spermatophyta</taxon>
        <taxon>Magnoliopsida</taxon>
        <taxon>eudicotyledons</taxon>
        <taxon>Gunneridae</taxon>
        <taxon>Pentapetalae</taxon>
        <taxon>rosids</taxon>
        <taxon>fabids</taxon>
        <taxon>Rosales</taxon>
        <taxon>Rosaceae</taxon>
        <taxon>Amygdaloideae</taxon>
        <taxon>Maleae</taxon>
        <taxon>Pyrus</taxon>
    </lineage>
</organism>
<reference evidence="1 2" key="1">
    <citation type="submission" date="2019-09" db="EMBL/GenBank/DDBJ databases">
        <authorList>
            <person name="Ou C."/>
        </authorList>
    </citation>
    <scope>NUCLEOTIDE SEQUENCE [LARGE SCALE GENOMIC DNA]</scope>
    <source>
        <strain evidence="1">S2</strain>
        <tissue evidence="1">Leaf</tissue>
    </source>
</reference>
<reference evidence="2" key="2">
    <citation type="submission" date="2019-10" db="EMBL/GenBank/DDBJ databases">
        <title>A de novo genome assembly of a pear dwarfing rootstock.</title>
        <authorList>
            <person name="Wang F."/>
            <person name="Wang J."/>
            <person name="Li S."/>
            <person name="Zhang Y."/>
            <person name="Fang M."/>
            <person name="Ma L."/>
            <person name="Zhao Y."/>
            <person name="Jiang S."/>
        </authorList>
    </citation>
    <scope>NUCLEOTIDE SEQUENCE [LARGE SCALE GENOMIC DNA]</scope>
</reference>
<evidence type="ECO:0000313" key="1">
    <source>
        <dbReference type="EMBL" id="KAB2636212.1"/>
    </source>
</evidence>
<accession>A0A5N5ICG9</accession>
<reference evidence="1 2" key="3">
    <citation type="submission" date="2019-11" db="EMBL/GenBank/DDBJ databases">
        <title>A de novo genome assembly of a pear dwarfing rootstock.</title>
        <authorList>
            <person name="Wang F."/>
            <person name="Wang J."/>
            <person name="Li S."/>
            <person name="Zhang Y."/>
            <person name="Fang M."/>
            <person name="Ma L."/>
            <person name="Zhao Y."/>
            <person name="Jiang S."/>
        </authorList>
    </citation>
    <scope>NUCLEOTIDE SEQUENCE [LARGE SCALE GENOMIC DNA]</scope>
    <source>
        <strain evidence="1">S2</strain>
        <tissue evidence="1">Leaf</tissue>
    </source>
</reference>
<comment type="caution">
    <text evidence="1">The sequence shown here is derived from an EMBL/GenBank/DDBJ whole genome shotgun (WGS) entry which is preliminary data.</text>
</comment>
<proteinExistence type="predicted"/>
<dbReference type="EMBL" id="SMOL01000004">
    <property type="protein sequence ID" value="KAB2636212.1"/>
    <property type="molecule type" value="Genomic_DNA"/>
</dbReference>
<sequence>MADSGGPSSKRVQGEGFEKAKSRYQITYTKLIGYQKSDMVNKFRGDVGVLVCDRCGCNYTLDDTNEELMKLMEEALKKGYKQWCYDVERNGGPAE</sequence>
<gene>
    <name evidence="1" type="ORF">D8674_026746</name>
</gene>
<dbReference type="Proteomes" id="UP000327157">
    <property type="component" value="Chromosome 5"/>
</dbReference>
<name>A0A5N5ICG9_9ROSA</name>
<evidence type="ECO:0000313" key="2">
    <source>
        <dbReference type="Proteomes" id="UP000327157"/>
    </source>
</evidence>
<keyword evidence="2" id="KW-1185">Reference proteome</keyword>